<protein>
    <submittedName>
        <fullName evidence="2">Uncharacterized protein</fullName>
    </submittedName>
</protein>
<dbReference type="AlphaFoldDB" id="A0A9W9HVL2"/>
<dbReference type="OrthoDB" id="3886018at2759"/>
<feature type="region of interest" description="Disordered" evidence="1">
    <location>
        <begin position="56"/>
        <end position="75"/>
    </location>
</feature>
<reference evidence="2" key="1">
    <citation type="submission" date="2022-11" db="EMBL/GenBank/DDBJ databases">
        <authorList>
            <person name="Petersen C."/>
        </authorList>
    </citation>
    <scope>NUCLEOTIDE SEQUENCE</scope>
    <source>
        <strain evidence="2">IBT 26290</strain>
    </source>
</reference>
<dbReference type="GeneID" id="81429654"/>
<evidence type="ECO:0000256" key="1">
    <source>
        <dbReference type="SAM" id="MobiDB-lite"/>
    </source>
</evidence>
<reference evidence="2" key="2">
    <citation type="journal article" date="2023" name="IMA Fungus">
        <title>Comparative genomic study of the Penicillium genus elucidates a diverse pangenome and 15 lateral gene transfer events.</title>
        <authorList>
            <person name="Petersen C."/>
            <person name="Sorensen T."/>
            <person name="Nielsen M.R."/>
            <person name="Sondergaard T.E."/>
            <person name="Sorensen J.L."/>
            <person name="Fitzpatrick D.A."/>
            <person name="Frisvad J.C."/>
            <person name="Nielsen K.L."/>
        </authorList>
    </citation>
    <scope>NUCLEOTIDE SEQUENCE</scope>
    <source>
        <strain evidence="2">IBT 26290</strain>
    </source>
</reference>
<accession>A0A9W9HVL2</accession>
<evidence type="ECO:0000313" key="2">
    <source>
        <dbReference type="EMBL" id="KAJ5157254.1"/>
    </source>
</evidence>
<keyword evidence="3" id="KW-1185">Reference proteome</keyword>
<dbReference type="RefSeq" id="XP_056540243.1">
    <property type="nucleotide sequence ID" value="XM_056690478.1"/>
</dbReference>
<comment type="caution">
    <text evidence="2">The sequence shown here is derived from an EMBL/GenBank/DDBJ whole genome shotgun (WGS) entry which is preliminary data.</text>
</comment>
<gene>
    <name evidence="2" type="ORF">N7482_008354</name>
</gene>
<organism evidence="2 3">
    <name type="scientific">Penicillium canariense</name>
    <dbReference type="NCBI Taxonomy" id="189055"/>
    <lineage>
        <taxon>Eukaryota</taxon>
        <taxon>Fungi</taxon>
        <taxon>Dikarya</taxon>
        <taxon>Ascomycota</taxon>
        <taxon>Pezizomycotina</taxon>
        <taxon>Eurotiomycetes</taxon>
        <taxon>Eurotiomycetidae</taxon>
        <taxon>Eurotiales</taxon>
        <taxon>Aspergillaceae</taxon>
        <taxon>Penicillium</taxon>
    </lineage>
</organism>
<evidence type="ECO:0000313" key="3">
    <source>
        <dbReference type="Proteomes" id="UP001149163"/>
    </source>
</evidence>
<proteinExistence type="predicted"/>
<dbReference type="Proteomes" id="UP001149163">
    <property type="component" value="Unassembled WGS sequence"/>
</dbReference>
<sequence length="75" mass="8616">MKHLQVDTIKSLRLSGRKLRTKCTGRYFEKFKKFINYQTIELTKSALSVTSRVRKLSGYSGGNSQRANPYAFPGR</sequence>
<name>A0A9W9HVL2_9EURO</name>
<dbReference type="EMBL" id="JAPQKN010000006">
    <property type="protein sequence ID" value="KAJ5157254.1"/>
    <property type="molecule type" value="Genomic_DNA"/>
</dbReference>